<organism evidence="2 3">
    <name type="scientific">Herbaspirillum huttiense</name>
    <dbReference type="NCBI Taxonomy" id="863372"/>
    <lineage>
        <taxon>Bacteria</taxon>
        <taxon>Pseudomonadati</taxon>
        <taxon>Pseudomonadota</taxon>
        <taxon>Betaproteobacteria</taxon>
        <taxon>Burkholderiales</taxon>
        <taxon>Oxalobacteraceae</taxon>
        <taxon>Herbaspirillum</taxon>
    </lineage>
</organism>
<evidence type="ECO:0000313" key="2">
    <source>
        <dbReference type="EMBL" id="MDR9835297.1"/>
    </source>
</evidence>
<dbReference type="RefSeq" id="WP_310836282.1">
    <property type="nucleotide sequence ID" value="NZ_JBCNMB010000005.1"/>
</dbReference>
<gene>
    <name evidence="2" type="ORF">RI046_06315</name>
</gene>
<name>A0AAJ2H2C6_9BURK</name>
<feature type="region of interest" description="Disordered" evidence="1">
    <location>
        <begin position="247"/>
        <end position="282"/>
    </location>
</feature>
<dbReference type="EMBL" id="JAVLSM010000003">
    <property type="protein sequence ID" value="MDR9835297.1"/>
    <property type="molecule type" value="Genomic_DNA"/>
</dbReference>
<feature type="compositionally biased region" description="Basic and acidic residues" evidence="1">
    <location>
        <begin position="257"/>
        <end position="272"/>
    </location>
</feature>
<dbReference type="AlphaFoldDB" id="A0AAJ2H2C6"/>
<evidence type="ECO:0000256" key="1">
    <source>
        <dbReference type="SAM" id="MobiDB-lite"/>
    </source>
</evidence>
<sequence length="282" mass="32020">MKFVFAFAYLACLLSACTPSSPERHPMSSLTISINESPEKLLRDNAGQINVTQQGPGVNFYTAHWAQHNPGSVTIAHGKYSFTIPYVLGFQGMAESRAPAEGIVQYEVFAGITAPDLIGHDEARQKLFALLQAIRKAGWTPFIERDDPRIRGEQRLDYVVKNSSASSLDPDYEPTFTEWMALEDLSKWTFYADHVYLAVAFKREASLRDPVKPGSYLLTYTVMGENQHFRTYVAPKDRERWKDLLPGVLKESQQQRQRAEREWRAKGARIDETYNDPPAPPF</sequence>
<proteinExistence type="predicted"/>
<reference evidence="2" key="1">
    <citation type="submission" date="2023-04" db="EMBL/GenBank/DDBJ databases">
        <title>Description of first Herbaspirillum huttiense subsp. nephrolepsisexaltata and Herbaspirillum huttiense subsp. lycopersicon.</title>
        <authorList>
            <person name="Poudel M."/>
            <person name="Sharma A."/>
            <person name="Goss E."/>
            <person name="Tapia J.H."/>
            <person name="Harmon C.M."/>
            <person name="Jones J.B."/>
        </authorList>
    </citation>
    <scope>NUCLEOTIDE SEQUENCE</scope>
    <source>
        <strain evidence="2">G21-1742</strain>
    </source>
</reference>
<evidence type="ECO:0008006" key="4">
    <source>
        <dbReference type="Google" id="ProtNLM"/>
    </source>
</evidence>
<dbReference type="PROSITE" id="PS51257">
    <property type="entry name" value="PROKAR_LIPOPROTEIN"/>
    <property type="match status" value="1"/>
</dbReference>
<dbReference type="Proteomes" id="UP001246152">
    <property type="component" value="Unassembled WGS sequence"/>
</dbReference>
<evidence type="ECO:0000313" key="3">
    <source>
        <dbReference type="Proteomes" id="UP001246152"/>
    </source>
</evidence>
<comment type="caution">
    <text evidence="2">The sequence shown here is derived from an EMBL/GenBank/DDBJ whole genome shotgun (WGS) entry which is preliminary data.</text>
</comment>
<protein>
    <recommendedName>
        <fullName evidence="4">Lipoprotein</fullName>
    </recommendedName>
</protein>
<accession>A0AAJ2H2C6</accession>